<dbReference type="PRINTS" id="PR00111">
    <property type="entry name" value="ABHYDROLASE"/>
</dbReference>
<keyword evidence="1 3" id="KW-0575">Peroxidase</keyword>
<evidence type="ECO:0000313" key="4">
    <source>
        <dbReference type="Proteomes" id="UP001549257"/>
    </source>
</evidence>
<organism evidence="3 4">
    <name type="scientific">Conyzicola nivalis</name>
    <dbReference type="NCBI Taxonomy" id="1477021"/>
    <lineage>
        <taxon>Bacteria</taxon>
        <taxon>Bacillati</taxon>
        <taxon>Actinomycetota</taxon>
        <taxon>Actinomycetes</taxon>
        <taxon>Micrococcales</taxon>
        <taxon>Microbacteriaceae</taxon>
        <taxon>Conyzicola</taxon>
    </lineage>
</organism>
<gene>
    <name evidence="3" type="ORF">ABIE21_003611</name>
</gene>
<dbReference type="PANTHER" id="PTHR43433:SF4">
    <property type="entry name" value="NON-HEME CHLOROPEROXIDASE-RELATED"/>
    <property type="match status" value="1"/>
</dbReference>
<dbReference type="InterPro" id="IPR050471">
    <property type="entry name" value="AB_hydrolase"/>
</dbReference>
<dbReference type="EC" id="1.11.1.10" evidence="3"/>
<keyword evidence="4" id="KW-1185">Reference proteome</keyword>
<dbReference type="RefSeq" id="WP_354026239.1">
    <property type="nucleotide sequence ID" value="NZ_JBEPSJ010000006.1"/>
</dbReference>
<sequence>MSVITVGQENSTSIELHYEDHGSGQPVVLIHGYPLDGTSWERQQRELLAAGYRVITYDRRGFGKSSQPTVGYDYDTFAADLDTVLTTLDLTDVVLVGFSMGTGEVGRYVSTYGTDRVAKVAFLAPLEPFLVHTDDNPTGVPQSVFDGIEATAKADRFAWFTGFYQDFYNLDQNLGSRISQEAVTASWNTATSSAPIASYAVVSSWIEDFRGDVAKVRASGVTSIIVQGTEDRILPIDSTGRVFHEAFPESEYVEIEGAPHGFLWTHADEVNEVLLAFLAK</sequence>
<dbReference type="PANTHER" id="PTHR43433">
    <property type="entry name" value="HYDROLASE, ALPHA/BETA FOLD FAMILY PROTEIN"/>
    <property type="match status" value="1"/>
</dbReference>
<accession>A0ABV2QT96</accession>
<proteinExistence type="predicted"/>
<dbReference type="GO" id="GO:0016691">
    <property type="term" value="F:chloride peroxidase activity"/>
    <property type="evidence" value="ECO:0007669"/>
    <property type="project" value="UniProtKB-EC"/>
</dbReference>
<dbReference type="InterPro" id="IPR000073">
    <property type="entry name" value="AB_hydrolase_1"/>
</dbReference>
<name>A0ABV2QT96_9MICO</name>
<dbReference type="Pfam" id="PF00561">
    <property type="entry name" value="Abhydrolase_1"/>
    <property type="match status" value="1"/>
</dbReference>
<evidence type="ECO:0000313" key="3">
    <source>
        <dbReference type="EMBL" id="MET4584073.1"/>
    </source>
</evidence>
<keyword evidence="3" id="KW-0560">Oxidoreductase</keyword>
<dbReference type="PRINTS" id="PR00412">
    <property type="entry name" value="EPOXHYDRLASE"/>
</dbReference>
<dbReference type="EMBL" id="JBEPSJ010000006">
    <property type="protein sequence ID" value="MET4584073.1"/>
    <property type="molecule type" value="Genomic_DNA"/>
</dbReference>
<feature type="domain" description="AB hydrolase-1" evidence="2">
    <location>
        <begin position="26"/>
        <end position="267"/>
    </location>
</feature>
<dbReference type="SUPFAM" id="SSF53474">
    <property type="entry name" value="alpha/beta-Hydrolases"/>
    <property type="match status" value="1"/>
</dbReference>
<protein>
    <submittedName>
        <fullName evidence="3">Non-heme chloroperoxidase</fullName>
        <ecNumber evidence="3">1.11.1.10</ecNumber>
    </submittedName>
</protein>
<dbReference type="Proteomes" id="UP001549257">
    <property type="component" value="Unassembled WGS sequence"/>
</dbReference>
<reference evidence="3 4" key="1">
    <citation type="submission" date="2024-06" db="EMBL/GenBank/DDBJ databases">
        <title>Sorghum-associated microbial communities from plants grown in Nebraska, USA.</title>
        <authorList>
            <person name="Schachtman D."/>
        </authorList>
    </citation>
    <scope>NUCLEOTIDE SEQUENCE [LARGE SCALE GENOMIC DNA]</scope>
    <source>
        <strain evidence="3 4">2857</strain>
    </source>
</reference>
<dbReference type="InterPro" id="IPR029058">
    <property type="entry name" value="AB_hydrolase_fold"/>
</dbReference>
<dbReference type="InterPro" id="IPR000639">
    <property type="entry name" value="Epox_hydrolase-like"/>
</dbReference>
<comment type="caution">
    <text evidence="3">The sequence shown here is derived from an EMBL/GenBank/DDBJ whole genome shotgun (WGS) entry which is preliminary data.</text>
</comment>
<evidence type="ECO:0000256" key="1">
    <source>
        <dbReference type="ARBA" id="ARBA00022559"/>
    </source>
</evidence>
<dbReference type="Gene3D" id="3.40.50.1820">
    <property type="entry name" value="alpha/beta hydrolase"/>
    <property type="match status" value="1"/>
</dbReference>
<evidence type="ECO:0000259" key="2">
    <source>
        <dbReference type="Pfam" id="PF00561"/>
    </source>
</evidence>